<dbReference type="SUPFAM" id="SSF51556">
    <property type="entry name" value="Metallo-dependent hydrolases"/>
    <property type="match status" value="1"/>
</dbReference>
<evidence type="ECO:0000256" key="2">
    <source>
        <dbReference type="ARBA" id="ARBA00022801"/>
    </source>
</evidence>
<dbReference type="EMBL" id="LRRQ01000171">
    <property type="protein sequence ID" value="OAM87431.1"/>
    <property type="molecule type" value="Genomic_DNA"/>
</dbReference>
<dbReference type="InterPro" id="IPR032466">
    <property type="entry name" value="Metal_Hydrolase"/>
</dbReference>
<reference evidence="3 4" key="1">
    <citation type="submission" date="2016-01" db="EMBL/GenBank/DDBJ databases">
        <title>High potential of lignocellulose degradation of a new Verrucomicrobia species.</title>
        <authorList>
            <person name="Wang Y."/>
            <person name="Shi Y."/>
            <person name="Qiu Z."/>
            <person name="Liu S."/>
            <person name="Yang H."/>
        </authorList>
    </citation>
    <scope>NUCLEOTIDE SEQUENCE [LARGE SCALE GENOMIC DNA]</scope>
    <source>
        <strain evidence="3 4">TSB47</strain>
    </source>
</reference>
<dbReference type="AlphaFoldDB" id="A0A178ICT5"/>
<evidence type="ECO:0000313" key="4">
    <source>
        <dbReference type="Proteomes" id="UP000078486"/>
    </source>
</evidence>
<dbReference type="GO" id="GO:0008448">
    <property type="term" value="F:N-acetylglucosamine-6-phosphate deacetylase activity"/>
    <property type="evidence" value="ECO:0007669"/>
    <property type="project" value="TreeGrafter"/>
</dbReference>
<dbReference type="PANTHER" id="PTHR11113:SF14">
    <property type="entry name" value="N-ACETYLGLUCOSAMINE-6-PHOSPHATE DEACETYLASE"/>
    <property type="match status" value="1"/>
</dbReference>
<sequence length="314" mass="33152">MNAKNSTDAGGGIFDFQVNGFAGVDYQRHELTAAQLRASIDALRAHGVAAIFLTLITDTIDRLAAQFTRIERYRAADPVLAQTIIGYHLEGPWLNPESGYRGAHPAAPMGAPSLADFARLQAAASGNIRLVTLAPEWPGSAAFIAELTRQGVHTSIGHSNASANDIDAAIQSGTRFCTHLGNGVALIQPRHDNIIQRLLSRDELTACFIPDGMHLPPFVLKNFVRAKPAGKILFTTDCMAAAGAPPGRHTLGSLEVDVGADNIAREPGGGFAGSTLTPDHGVELTARYLNLAPDVAHELWSAKAAAAFGIKLPA</sequence>
<name>A0A178ICT5_9BACT</name>
<organism evidence="3 4">
    <name type="scientific">Termitidicoccus mucosus</name>
    <dbReference type="NCBI Taxonomy" id="1184151"/>
    <lineage>
        <taxon>Bacteria</taxon>
        <taxon>Pseudomonadati</taxon>
        <taxon>Verrucomicrobiota</taxon>
        <taxon>Opitutia</taxon>
        <taxon>Opitutales</taxon>
        <taxon>Opitutaceae</taxon>
        <taxon>Termitidicoccus</taxon>
    </lineage>
</organism>
<evidence type="ECO:0000313" key="3">
    <source>
        <dbReference type="EMBL" id="OAM87431.1"/>
    </source>
</evidence>
<dbReference type="Gene3D" id="3.20.20.140">
    <property type="entry name" value="Metal-dependent hydrolases"/>
    <property type="match status" value="1"/>
</dbReference>
<gene>
    <name evidence="3" type="ORF">AW736_22960</name>
</gene>
<evidence type="ECO:0000256" key="1">
    <source>
        <dbReference type="ARBA" id="ARBA00010716"/>
    </source>
</evidence>
<proteinExistence type="inferred from homology"/>
<keyword evidence="4" id="KW-1185">Reference proteome</keyword>
<dbReference type="RefSeq" id="WP_068772626.1">
    <property type="nucleotide sequence ID" value="NZ_CP109796.1"/>
</dbReference>
<comment type="similarity">
    <text evidence="1">Belongs to the metallo-dependent hydrolases superfamily. NagA family.</text>
</comment>
<dbReference type="PANTHER" id="PTHR11113">
    <property type="entry name" value="N-ACETYLGLUCOSAMINE-6-PHOSPHATE DEACETYLASE"/>
    <property type="match status" value="1"/>
</dbReference>
<accession>A0A178ICT5</accession>
<protein>
    <submittedName>
        <fullName evidence="3">N-acetylglucosamine-6-phosphate deacetylase</fullName>
    </submittedName>
</protein>
<comment type="caution">
    <text evidence="3">The sequence shown here is derived from an EMBL/GenBank/DDBJ whole genome shotgun (WGS) entry which is preliminary data.</text>
</comment>
<dbReference type="STRING" id="1184151.AW736_22960"/>
<dbReference type="Proteomes" id="UP000078486">
    <property type="component" value="Unassembled WGS sequence"/>
</dbReference>
<dbReference type="GO" id="GO:0006046">
    <property type="term" value="P:N-acetylglucosamine catabolic process"/>
    <property type="evidence" value="ECO:0007669"/>
    <property type="project" value="TreeGrafter"/>
</dbReference>
<keyword evidence="2" id="KW-0378">Hydrolase</keyword>
<dbReference type="OrthoDB" id="9776488at2"/>